<dbReference type="Pfam" id="PF06585">
    <property type="entry name" value="JHBP"/>
    <property type="match status" value="1"/>
</dbReference>
<evidence type="ECO:0000313" key="2">
    <source>
        <dbReference type="EMBL" id="PCG78400.1"/>
    </source>
</evidence>
<dbReference type="SMART" id="SM00700">
    <property type="entry name" value="JHBP"/>
    <property type="match status" value="1"/>
</dbReference>
<protein>
    <submittedName>
        <fullName evidence="2">Uncharacterized protein</fullName>
    </submittedName>
</protein>
<organism evidence="2">
    <name type="scientific">Heliothis virescens</name>
    <name type="common">Tobacco budworm moth</name>
    <dbReference type="NCBI Taxonomy" id="7102"/>
    <lineage>
        <taxon>Eukaryota</taxon>
        <taxon>Metazoa</taxon>
        <taxon>Ecdysozoa</taxon>
        <taxon>Arthropoda</taxon>
        <taxon>Hexapoda</taxon>
        <taxon>Insecta</taxon>
        <taxon>Pterygota</taxon>
        <taxon>Neoptera</taxon>
        <taxon>Endopterygota</taxon>
        <taxon>Lepidoptera</taxon>
        <taxon>Glossata</taxon>
        <taxon>Ditrysia</taxon>
        <taxon>Noctuoidea</taxon>
        <taxon>Noctuidae</taxon>
        <taxon>Heliothinae</taxon>
        <taxon>Heliothis</taxon>
    </lineage>
</organism>
<evidence type="ECO:0000256" key="1">
    <source>
        <dbReference type="SAM" id="SignalP"/>
    </source>
</evidence>
<dbReference type="PANTHER" id="PTHR11008:SF18">
    <property type="entry name" value="BCDNA.GH05536-RELATED"/>
    <property type="match status" value="1"/>
</dbReference>
<dbReference type="Gene3D" id="3.15.10.30">
    <property type="entry name" value="Haemolymph juvenile hormone binding protein"/>
    <property type="match status" value="1"/>
</dbReference>
<feature type="signal peptide" evidence="1">
    <location>
        <begin position="1"/>
        <end position="19"/>
    </location>
</feature>
<reference evidence="2" key="1">
    <citation type="submission" date="2017-09" db="EMBL/GenBank/DDBJ databases">
        <title>Contemporary evolution of a Lepidopteran species, Heliothis virescens, in response to modern agricultural practices.</title>
        <authorList>
            <person name="Fritz M.L."/>
            <person name="Deyonke A.M."/>
            <person name="Papanicolaou A."/>
            <person name="Micinski S."/>
            <person name="Westbrook J."/>
            <person name="Gould F."/>
        </authorList>
    </citation>
    <scope>NUCLEOTIDE SEQUENCE [LARGE SCALE GENOMIC DNA]</scope>
    <source>
        <strain evidence="2">HvINT-</strain>
        <tissue evidence="2">Whole body</tissue>
    </source>
</reference>
<dbReference type="AlphaFoldDB" id="A0A2A4K400"/>
<comment type="caution">
    <text evidence="2">The sequence shown here is derived from an EMBL/GenBank/DDBJ whole genome shotgun (WGS) entry which is preliminary data.</text>
</comment>
<proteinExistence type="predicted"/>
<keyword evidence="1" id="KW-0732">Signal</keyword>
<gene>
    <name evidence="2" type="ORF">B5V51_4330</name>
</gene>
<name>A0A2A4K400_HELVI</name>
<dbReference type="InterPro" id="IPR038606">
    <property type="entry name" value="To_sf"/>
</dbReference>
<dbReference type="InterPro" id="IPR010562">
    <property type="entry name" value="Haemolymph_juvenile_hormone-bd"/>
</dbReference>
<accession>A0A2A4K400</accession>
<feature type="chain" id="PRO_5012110605" evidence="1">
    <location>
        <begin position="20"/>
        <end position="252"/>
    </location>
</feature>
<dbReference type="PANTHER" id="PTHR11008">
    <property type="entry name" value="PROTEIN TAKEOUT-LIKE PROTEIN"/>
    <property type="match status" value="1"/>
</dbReference>
<dbReference type="EMBL" id="NWSH01000208">
    <property type="protein sequence ID" value="PCG78400.1"/>
    <property type="molecule type" value="Genomic_DNA"/>
</dbReference>
<sequence length="252" mass="28765">MFSSKGVLYLLTVLSACYGAVDITKYFKTCDRNAIDVNDCMVEAVRKGLALMVNGIEELGIPPIDPYLQKDFRLEYKNNQLAAKLNMKNIYVEGLKTAKVHDARLRADDDKFHLEVDLTSPKVTVRAEYHGEGKFNSLKILAFGEVNTTMTDLVYTWKLDGVPEKNGTETYIRIKEFYMRPDVGSIVTSFKNDNPESRELTELGARFANENWRTLYKEFLPYAQANWNKIGTKVANKLFLKVPYDQLFPTSS</sequence>
<dbReference type="PROSITE" id="PS51257">
    <property type="entry name" value="PROKAR_LIPOPROTEIN"/>
    <property type="match status" value="1"/>
</dbReference>
<dbReference type="GO" id="GO:0005615">
    <property type="term" value="C:extracellular space"/>
    <property type="evidence" value="ECO:0007669"/>
    <property type="project" value="TreeGrafter"/>
</dbReference>